<name>A0A9X3NQY0_9ACTN</name>
<dbReference type="Pfam" id="PF07931">
    <property type="entry name" value="CPT"/>
    <property type="match status" value="1"/>
</dbReference>
<dbReference type="RefSeq" id="WP_270074960.1">
    <property type="nucleotide sequence ID" value="NZ_JAJAQC010000073.1"/>
</dbReference>
<gene>
    <name evidence="1" type="ORF">LG943_25865</name>
</gene>
<accession>A0A9X3NQY0</accession>
<dbReference type="InterPro" id="IPR027417">
    <property type="entry name" value="P-loop_NTPase"/>
</dbReference>
<keyword evidence="2" id="KW-1185">Reference proteome</keyword>
<dbReference type="SUPFAM" id="SSF52540">
    <property type="entry name" value="P-loop containing nucleoside triphosphate hydrolases"/>
    <property type="match status" value="1"/>
</dbReference>
<dbReference type="EMBL" id="JAJAQC010000073">
    <property type="protein sequence ID" value="MDA0567722.1"/>
    <property type="molecule type" value="Genomic_DNA"/>
</dbReference>
<comment type="caution">
    <text evidence="1">The sequence shown here is derived from an EMBL/GenBank/DDBJ whole genome shotgun (WGS) entry which is preliminary data.</text>
</comment>
<proteinExistence type="predicted"/>
<dbReference type="Proteomes" id="UP001140076">
    <property type="component" value="Unassembled WGS sequence"/>
</dbReference>
<evidence type="ECO:0000313" key="2">
    <source>
        <dbReference type="Proteomes" id="UP001140076"/>
    </source>
</evidence>
<protein>
    <submittedName>
        <fullName evidence="1">AAA family ATPase</fullName>
    </submittedName>
</protein>
<dbReference type="AlphaFoldDB" id="A0A9X3NQY0"/>
<sequence length="192" mass="20749">MHDTNGAAATAPGCLILSGMPGAGKSTVAPLVAAHFPRAAHISGDTLSYMVVQGRVGFTGTPPEEADRQLLLCARNMCTLANNFADAGVFPIIEYTIDNPRLLDHMLHLLHPRPVMFVVLAPPLEVCQARNAARPPRERVDLDYTPYYRAMEHTMSGIGWWLDTATMTPQETAAAIAHHAFTQAAVQPPAQL</sequence>
<evidence type="ECO:0000313" key="1">
    <source>
        <dbReference type="EMBL" id="MDA0567722.1"/>
    </source>
</evidence>
<dbReference type="Gene3D" id="3.40.50.300">
    <property type="entry name" value="P-loop containing nucleotide triphosphate hydrolases"/>
    <property type="match status" value="1"/>
</dbReference>
<organism evidence="1 2">
    <name type="scientific">Streptomonospora mangrovi</name>
    <dbReference type="NCBI Taxonomy" id="2883123"/>
    <lineage>
        <taxon>Bacteria</taxon>
        <taxon>Bacillati</taxon>
        <taxon>Actinomycetota</taxon>
        <taxon>Actinomycetes</taxon>
        <taxon>Streptosporangiales</taxon>
        <taxon>Nocardiopsidaceae</taxon>
        <taxon>Streptomonospora</taxon>
    </lineage>
</organism>
<reference evidence="1" key="1">
    <citation type="submission" date="2021-10" db="EMBL/GenBank/DDBJ databases">
        <title>Streptomonospora sp. nov., isolated from mangrove soil.</title>
        <authorList>
            <person name="Chen X."/>
            <person name="Ge X."/>
            <person name="Liu W."/>
        </authorList>
    </citation>
    <scope>NUCLEOTIDE SEQUENCE</scope>
    <source>
        <strain evidence="1">S1-112</strain>
    </source>
</reference>